<proteinExistence type="predicted"/>
<reference evidence="1 2" key="1">
    <citation type="submission" date="2021-06" db="EMBL/GenBank/DDBJ databases">
        <title>Caerostris darwini draft genome.</title>
        <authorList>
            <person name="Kono N."/>
            <person name="Arakawa K."/>
        </authorList>
    </citation>
    <scope>NUCLEOTIDE SEQUENCE [LARGE SCALE GENOMIC DNA]</scope>
</reference>
<comment type="caution">
    <text evidence="1">The sequence shown here is derived from an EMBL/GenBank/DDBJ whole genome shotgun (WGS) entry which is preliminary data.</text>
</comment>
<evidence type="ECO:0000313" key="1">
    <source>
        <dbReference type="EMBL" id="GIY63151.1"/>
    </source>
</evidence>
<organism evidence="1 2">
    <name type="scientific">Caerostris darwini</name>
    <dbReference type="NCBI Taxonomy" id="1538125"/>
    <lineage>
        <taxon>Eukaryota</taxon>
        <taxon>Metazoa</taxon>
        <taxon>Ecdysozoa</taxon>
        <taxon>Arthropoda</taxon>
        <taxon>Chelicerata</taxon>
        <taxon>Arachnida</taxon>
        <taxon>Araneae</taxon>
        <taxon>Araneomorphae</taxon>
        <taxon>Entelegynae</taxon>
        <taxon>Araneoidea</taxon>
        <taxon>Araneidae</taxon>
        <taxon>Caerostris</taxon>
    </lineage>
</organism>
<dbReference type="AlphaFoldDB" id="A0AAV4UZL3"/>
<gene>
    <name evidence="1" type="ORF">CDAR_492551</name>
</gene>
<protein>
    <submittedName>
        <fullName evidence="1">Uncharacterized protein</fullName>
    </submittedName>
</protein>
<accession>A0AAV4UZL3</accession>
<evidence type="ECO:0000313" key="2">
    <source>
        <dbReference type="Proteomes" id="UP001054837"/>
    </source>
</evidence>
<keyword evidence="2" id="KW-1185">Reference proteome</keyword>
<dbReference type="EMBL" id="BPLQ01012162">
    <property type="protein sequence ID" value="GIY63151.1"/>
    <property type="molecule type" value="Genomic_DNA"/>
</dbReference>
<sequence length="89" mass="9908">MIQTVLDWTTGTDFIPENLLCPGNFSSDLVFVVCHIGEKTSSDEGVVFFNSSDVFYGSRHFENKKILMMYSDIRTIANAGFSNINSSSL</sequence>
<name>A0AAV4UZL3_9ARAC</name>
<dbReference type="Proteomes" id="UP001054837">
    <property type="component" value="Unassembled WGS sequence"/>
</dbReference>